<dbReference type="InterPro" id="IPR050951">
    <property type="entry name" value="Retrovirus_Pol_polyprotein"/>
</dbReference>
<dbReference type="CDD" id="cd00303">
    <property type="entry name" value="retropepsin_like"/>
    <property type="match status" value="1"/>
</dbReference>
<sequence length="1094" mass="123981">MKNYECDLLDNIPADSRKERIMEVDELEEAMLLHGPNAGGPAVVNFSFNRSEAPSATAVSLMGKRHAALEEVCQLAYLAETIEPTSHEHAANLGEIRFEKVSNDFQIDSAEILRTELEKIFQLQHELEFNKHQLQDDARKLAIAQRDAREARQSLRLCQEESMTLNYKVRMLEEQLEQKGKLLREAEDAAVQNNTVQTIAERSPFGRPRHTLSGYQSKPFFGGREVPRRYYEETEKILNKTERYGRYGVDQEFERSPVRLDSAVRHEDTELFSQFLITQSISEPPVFSAAPGKLSISTFAKTSKMKFGTLPQEFQITLLETKCLEGKALKIFKGIPLDEKTTVEATLKAMASRLRVSVEDESPRAKTKWEALRRIDGQSIEDFCLQLDKIARVAFSKTPPEELSSLKTAKLMSALAHNHTIRYMIEVQLMDTEEVRHYDLCRMLATRFEFDVETSVERIERLSRREEFTIRYLLLILLLSEREKVRGCGECYQTGFHDPTCSRAPRSNNVTCFKCGEKGHYSNKCPQSPLVAPIQVPEKLPVVRVEELSQSKAENPVVENVSEKLGTPTVEKGKIGGVEVGIVIDSGATYSLIPKSMWKNIVEINRKDWEKKCAVKAPIFESVFTANNQPMKLIRQVKLETSLKTRTREVIYYVVGVERKTVIIGTDAFKLMGISINIQGVPREVKRTRNIGLLSESEKSAKVLVEGVAEKQGDCLMTPLVESLVLAICKVKLNEKAALRSSDFGKKNDVTDHGWGVELNERVGSPEFKAPIDHACSVEEETDAGMQKFSDLCTQLRQGREEKNQAICEFEKEYQTVFVLDGEDSGRISVAECEIELLKASQSNRQTPCPISLAVMPRAKKRVLKEFSPSVNRKGYSLWSSAGALIEKKKIVLPMKWNYQFPYFFHATINRTSDGNPYVVITGRDPQGPIKMDGEDADGINHSDVKKYKFFTTPKLPRAHRNAKKQARIELVEHNPRLIVSPKELQALVEKEYPQLSLSLILDTIRALKNVSSVAKLRIITTPVVDPEKVPLSEIRHSSKSEYVDLTKLIEVIIKRKPIVFLLFVLFCTKSDSQVFLTGNTLLKRKKRTKGNTK</sequence>
<dbReference type="GO" id="GO:0004190">
    <property type="term" value="F:aspartic-type endopeptidase activity"/>
    <property type="evidence" value="ECO:0007669"/>
    <property type="project" value="InterPro"/>
</dbReference>
<dbReference type="Pfam" id="PF00098">
    <property type="entry name" value="zf-CCHC"/>
    <property type="match status" value="1"/>
</dbReference>
<dbReference type="EnsemblMetazoa" id="CJA26046a.1">
    <property type="protein sequence ID" value="CJA26046a.1"/>
    <property type="gene ID" value="WBGene00181618"/>
</dbReference>
<evidence type="ECO:0000256" key="5">
    <source>
        <dbReference type="PROSITE-ProRule" id="PRU00047"/>
    </source>
</evidence>
<proteinExistence type="predicted"/>
<dbReference type="GO" id="GO:0003676">
    <property type="term" value="F:nucleic acid binding"/>
    <property type="evidence" value="ECO:0007669"/>
    <property type="project" value="InterPro"/>
</dbReference>
<dbReference type="GO" id="GO:0004519">
    <property type="term" value="F:endonuclease activity"/>
    <property type="evidence" value="ECO:0007669"/>
    <property type="project" value="UniProtKB-KW"/>
</dbReference>
<dbReference type="InterPro" id="IPR001969">
    <property type="entry name" value="Aspartic_peptidase_AS"/>
</dbReference>
<evidence type="ECO:0000256" key="3">
    <source>
        <dbReference type="ARBA" id="ARBA00022722"/>
    </source>
</evidence>
<dbReference type="GO" id="GO:0005737">
    <property type="term" value="C:cytoplasm"/>
    <property type="evidence" value="ECO:0007669"/>
    <property type="project" value="UniProtKB-ARBA"/>
</dbReference>
<keyword evidence="5" id="KW-0863">Zinc-finger</keyword>
<dbReference type="GO" id="GO:0016779">
    <property type="term" value="F:nucleotidyltransferase activity"/>
    <property type="evidence" value="ECO:0007669"/>
    <property type="project" value="UniProtKB-KW"/>
</dbReference>
<dbReference type="SMART" id="SM00343">
    <property type="entry name" value="ZnF_C2HC"/>
    <property type="match status" value="1"/>
</dbReference>
<organism evidence="8 9">
    <name type="scientific">Caenorhabditis japonica</name>
    <dbReference type="NCBI Taxonomy" id="281687"/>
    <lineage>
        <taxon>Eukaryota</taxon>
        <taxon>Metazoa</taxon>
        <taxon>Ecdysozoa</taxon>
        <taxon>Nematoda</taxon>
        <taxon>Chromadorea</taxon>
        <taxon>Rhabditida</taxon>
        <taxon>Rhabditina</taxon>
        <taxon>Rhabditomorpha</taxon>
        <taxon>Rhabditoidea</taxon>
        <taxon>Rhabditidae</taxon>
        <taxon>Peloderinae</taxon>
        <taxon>Caenorhabditis</taxon>
    </lineage>
</organism>
<dbReference type="Gene3D" id="2.40.70.10">
    <property type="entry name" value="Acid Proteases"/>
    <property type="match status" value="1"/>
</dbReference>
<evidence type="ECO:0000313" key="9">
    <source>
        <dbReference type="Proteomes" id="UP000005237"/>
    </source>
</evidence>
<dbReference type="PROSITE" id="PS00141">
    <property type="entry name" value="ASP_PROTEASE"/>
    <property type="match status" value="1"/>
</dbReference>
<dbReference type="GO" id="GO:0019899">
    <property type="term" value="F:enzyme binding"/>
    <property type="evidence" value="ECO:0007669"/>
    <property type="project" value="UniProtKB-ARBA"/>
</dbReference>
<name>A0A8R1IBT4_CAEJA</name>
<feature type="domain" description="CCHC-type" evidence="7">
    <location>
        <begin position="512"/>
        <end position="527"/>
    </location>
</feature>
<feature type="coiled-coil region" evidence="6">
    <location>
        <begin position="141"/>
        <end position="192"/>
    </location>
</feature>
<evidence type="ECO:0000259" key="7">
    <source>
        <dbReference type="PROSITE" id="PS50158"/>
    </source>
</evidence>
<dbReference type="Proteomes" id="UP000005237">
    <property type="component" value="Unassembled WGS sequence"/>
</dbReference>
<evidence type="ECO:0000256" key="4">
    <source>
        <dbReference type="ARBA" id="ARBA00022759"/>
    </source>
</evidence>
<reference evidence="9" key="1">
    <citation type="submission" date="2010-08" db="EMBL/GenBank/DDBJ databases">
        <authorList>
            <consortium name="Caenorhabditis japonica Sequencing Consortium"/>
            <person name="Wilson R.K."/>
        </authorList>
    </citation>
    <scope>NUCLEOTIDE SEQUENCE [LARGE SCALE GENOMIC DNA]</scope>
    <source>
        <strain evidence="9">DF5081</strain>
    </source>
</reference>
<dbReference type="SUPFAM" id="SSF57756">
    <property type="entry name" value="Retrovirus zinc finger-like domains"/>
    <property type="match status" value="1"/>
</dbReference>
<reference evidence="8" key="2">
    <citation type="submission" date="2022-06" db="UniProtKB">
        <authorList>
            <consortium name="EnsemblMetazoa"/>
        </authorList>
    </citation>
    <scope>IDENTIFICATION</scope>
    <source>
        <strain evidence="8">DF5081</strain>
    </source>
</reference>
<keyword evidence="2" id="KW-0548">Nucleotidyltransferase</keyword>
<evidence type="ECO:0000256" key="2">
    <source>
        <dbReference type="ARBA" id="ARBA00022695"/>
    </source>
</evidence>
<dbReference type="SUPFAM" id="SSF50630">
    <property type="entry name" value="Acid proteases"/>
    <property type="match status" value="1"/>
</dbReference>
<keyword evidence="4" id="KW-0255">Endonuclease</keyword>
<dbReference type="InterPro" id="IPR036875">
    <property type="entry name" value="Znf_CCHC_sf"/>
</dbReference>
<dbReference type="InterPro" id="IPR021109">
    <property type="entry name" value="Peptidase_aspartic_dom_sf"/>
</dbReference>
<keyword evidence="3" id="KW-0540">Nuclease</keyword>
<keyword evidence="9" id="KW-1185">Reference proteome</keyword>
<evidence type="ECO:0000256" key="6">
    <source>
        <dbReference type="SAM" id="Coils"/>
    </source>
</evidence>
<evidence type="ECO:0000256" key="1">
    <source>
        <dbReference type="ARBA" id="ARBA00022679"/>
    </source>
</evidence>
<dbReference type="GO" id="GO:0008270">
    <property type="term" value="F:zinc ion binding"/>
    <property type="evidence" value="ECO:0007669"/>
    <property type="project" value="UniProtKB-KW"/>
</dbReference>
<dbReference type="PANTHER" id="PTHR37984:SF5">
    <property type="entry name" value="PROTEIN NYNRIN-LIKE"/>
    <property type="match status" value="1"/>
</dbReference>
<accession>A0A8R1IBT4</accession>
<keyword evidence="4" id="KW-0378">Hydrolase</keyword>
<dbReference type="InterPro" id="IPR001878">
    <property type="entry name" value="Znf_CCHC"/>
</dbReference>
<keyword evidence="1" id="KW-0808">Transferase</keyword>
<keyword evidence="5" id="KW-0862">Zinc</keyword>
<evidence type="ECO:0000313" key="8">
    <source>
        <dbReference type="EnsemblMetazoa" id="CJA26046a.1"/>
    </source>
</evidence>
<dbReference type="AlphaFoldDB" id="A0A8R1IBT4"/>
<dbReference type="Gene3D" id="4.10.60.10">
    <property type="entry name" value="Zinc finger, CCHC-type"/>
    <property type="match status" value="1"/>
</dbReference>
<protein>
    <submittedName>
        <fullName evidence="8">CCHC-type domain-containing protein</fullName>
    </submittedName>
</protein>
<keyword evidence="5" id="KW-0479">Metal-binding</keyword>
<dbReference type="PROSITE" id="PS50158">
    <property type="entry name" value="ZF_CCHC"/>
    <property type="match status" value="1"/>
</dbReference>
<dbReference type="GO" id="GO:0006508">
    <property type="term" value="P:proteolysis"/>
    <property type="evidence" value="ECO:0007669"/>
    <property type="project" value="InterPro"/>
</dbReference>
<keyword evidence="6" id="KW-0175">Coiled coil</keyword>
<dbReference type="PANTHER" id="PTHR37984">
    <property type="entry name" value="PROTEIN CBG26694"/>
    <property type="match status" value="1"/>
</dbReference>